<dbReference type="InterPro" id="IPR003593">
    <property type="entry name" value="AAA+_ATPase"/>
</dbReference>
<comment type="caution">
    <text evidence="6">The sequence shown here is derived from an EMBL/GenBank/DDBJ whole genome shotgun (WGS) entry which is preliminary data.</text>
</comment>
<reference evidence="6 7" key="1">
    <citation type="submission" date="2021-10" db="EMBL/GenBank/DDBJ databases">
        <title>Collection of gut derived symbiotic bacterial strains cultured from healthy donors.</title>
        <authorList>
            <person name="Lin H."/>
            <person name="Littmann E."/>
            <person name="Kohout C."/>
            <person name="Pamer E.G."/>
        </authorList>
    </citation>
    <scope>NUCLEOTIDE SEQUENCE [LARGE SCALE GENOMIC DNA]</scope>
    <source>
        <strain evidence="6 7">DFI.1.165</strain>
    </source>
</reference>
<dbReference type="PROSITE" id="PS00211">
    <property type="entry name" value="ABC_TRANSPORTER_1"/>
    <property type="match status" value="1"/>
</dbReference>
<dbReference type="InterPro" id="IPR027417">
    <property type="entry name" value="P-loop_NTPase"/>
</dbReference>
<keyword evidence="3" id="KW-0547">Nucleotide-binding</keyword>
<dbReference type="Pfam" id="PF00005">
    <property type="entry name" value="ABC_tran"/>
    <property type="match status" value="1"/>
</dbReference>
<dbReference type="RefSeq" id="WP_066732372.1">
    <property type="nucleotide sequence ID" value="NZ_JAJCIQ010000001.1"/>
</dbReference>
<comment type="similarity">
    <text evidence="1">Belongs to the ABC transporter superfamily.</text>
</comment>
<dbReference type="CDD" id="cd03230">
    <property type="entry name" value="ABC_DR_subfamily_A"/>
    <property type="match status" value="1"/>
</dbReference>
<evidence type="ECO:0000256" key="3">
    <source>
        <dbReference type="ARBA" id="ARBA00022741"/>
    </source>
</evidence>
<name>A0ABS8DCQ1_9FIRM</name>
<protein>
    <submittedName>
        <fullName evidence="6">ABC transporter ATP-binding protein</fullName>
    </submittedName>
</protein>
<evidence type="ECO:0000313" key="6">
    <source>
        <dbReference type="EMBL" id="MCB7386153.1"/>
    </source>
</evidence>
<dbReference type="InterPro" id="IPR003439">
    <property type="entry name" value="ABC_transporter-like_ATP-bd"/>
</dbReference>
<evidence type="ECO:0000256" key="2">
    <source>
        <dbReference type="ARBA" id="ARBA00022448"/>
    </source>
</evidence>
<sequence>MTNHIEIDHITKDYGQGRGVFDITFQVQKGETLGFLGPNGAGKTTTIRQLMGFIKPDSGSVSILGKDCFKEADFIEKSLGYLPGEIAFIDSMSGIEFIRFIAKMKKMKGLGRAESLMEKFELNPSGKIKKMSKGMKQKIGIVCAFMQDPEILILDEPTSGLDPLMQNQFIDLLLQEKKRGKTILMSSHIFEEVEKTCDRAAIIREGRLVAVEDMEKLKSGRKKIVELHLADENMAASFAREIAGSKVTGRSVSANVGLDMDEFIKKAGAYTVVDLNVRTQSLEEFFLHFYGGQNND</sequence>
<keyword evidence="2" id="KW-0813">Transport</keyword>
<dbReference type="GO" id="GO:0005524">
    <property type="term" value="F:ATP binding"/>
    <property type="evidence" value="ECO:0007669"/>
    <property type="project" value="UniProtKB-KW"/>
</dbReference>
<evidence type="ECO:0000313" key="7">
    <source>
        <dbReference type="Proteomes" id="UP001299546"/>
    </source>
</evidence>
<dbReference type="SMART" id="SM00382">
    <property type="entry name" value="AAA"/>
    <property type="match status" value="1"/>
</dbReference>
<dbReference type="InterPro" id="IPR050763">
    <property type="entry name" value="ABC_transporter_ATP-binding"/>
</dbReference>
<evidence type="ECO:0000259" key="5">
    <source>
        <dbReference type="PROSITE" id="PS50893"/>
    </source>
</evidence>
<dbReference type="PANTHER" id="PTHR42711:SF5">
    <property type="entry name" value="ABC TRANSPORTER ATP-BINDING PROTEIN NATA"/>
    <property type="match status" value="1"/>
</dbReference>
<evidence type="ECO:0000256" key="4">
    <source>
        <dbReference type="ARBA" id="ARBA00022840"/>
    </source>
</evidence>
<gene>
    <name evidence="6" type="ORF">LIZ65_02530</name>
</gene>
<proteinExistence type="inferred from homology"/>
<dbReference type="PROSITE" id="PS50893">
    <property type="entry name" value="ABC_TRANSPORTER_2"/>
    <property type="match status" value="1"/>
</dbReference>
<evidence type="ECO:0000256" key="1">
    <source>
        <dbReference type="ARBA" id="ARBA00005417"/>
    </source>
</evidence>
<dbReference type="Gene3D" id="3.40.50.300">
    <property type="entry name" value="P-loop containing nucleotide triphosphate hydrolases"/>
    <property type="match status" value="1"/>
</dbReference>
<keyword evidence="7" id="KW-1185">Reference proteome</keyword>
<dbReference type="PANTHER" id="PTHR42711">
    <property type="entry name" value="ABC TRANSPORTER ATP-BINDING PROTEIN"/>
    <property type="match status" value="1"/>
</dbReference>
<dbReference type="Proteomes" id="UP001299546">
    <property type="component" value="Unassembled WGS sequence"/>
</dbReference>
<dbReference type="SUPFAM" id="SSF52540">
    <property type="entry name" value="P-loop containing nucleoside triphosphate hydrolases"/>
    <property type="match status" value="1"/>
</dbReference>
<organism evidence="6 7">
    <name type="scientific">Bariatricus massiliensis</name>
    <dbReference type="NCBI Taxonomy" id="1745713"/>
    <lineage>
        <taxon>Bacteria</taxon>
        <taxon>Bacillati</taxon>
        <taxon>Bacillota</taxon>
        <taxon>Clostridia</taxon>
        <taxon>Lachnospirales</taxon>
        <taxon>Lachnospiraceae</taxon>
        <taxon>Bariatricus</taxon>
    </lineage>
</organism>
<keyword evidence="4 6" id="KW-0067">ATP-binding</keyword>
<feature type="domain" description="ABC transporter" evidence="5">
    <location>
        <begin position="5"/>
        <end position="230"/>
    </location>
</feature>
<dbReference type="InterPro" id="IPR017871">
    <property type="entry name" value="ABC_transporter-like_CS"/>
</dbReference>
<dbReference type="EMBL" id="JAJCIS010000001">
    <property type="protein sequence ID" value="MCB7386153.1"/>
    <property type="molecule type" value="Genomic_DNA"/>
</dbReference>
<accession>A0ABS8DCQ1</accession>